<dbReference type="InterPro" id="IPR010419">
    <property type="entry name" value="CO_DH_gsu"/>
</dbReference>
<evidence type="ECO:0000256" key="1">
    <source>
        <dbReference type="SAM" id="Phobius"/>
    </source>
</evidence>
<dbReference type="OrthoDB" id="9787428at2"/>
<keyword evidence="3" id="KW-1185">Reference proteome</keyword>
<gene>
    <name evidence="2" type="ORF">SAMN02983003_1572</name>
</gene>
<organism evidence="2 3">
    <name type="scientific">Devosia enhydra</name>
    <dbReference type="NCBI Taxonomy" id="665118"/>
    <lineage>
        <taxon>Bacteria</taxon>
        <taxon>Pseudomonadati</taxon>
        <taxon>Pseudomonadota</taxon>
        <taxon>Alphaproteobacteria</taxon>
        <taxon>Hyphomicrobiales</taxon>
        <taxon>Devosiaceae</taxon>
        <taxon>Devosia</taxon>
    </lineage>
</organism>
<protein>
    <recommendedName>
        <fullName evidence="4">Carbon monoxide dehydrogenase subunit G</fullName>
    </recommendedName>
</protein>
<dbReference type="AlphaFoldDB" id="A0A1K2HWG7"/>
<dbReference type="RefSeq" id="WP_072340555.1">
    <property type="nucleotide sequence ID" value="NZ_FPKU01000001.1"/>
</dbReference>
<accession>A0A1K2HWG7</accession>
<dbReference type="PANTHER" id="PTHR38588:SF1">
    <property type="entry name" value="BLL0334 PROTEIN"/>
    <property type="match status" value="1"/>
</dbReference>
<dbReference type="InterPro" id="IPR023393">
    <property type="entry name" value="START-like_dom_sf"/>
</dbReference>
<keyword evidence="1" id="KW-0812">Transmembrane</keyword>
<evidence type="ECO:0000313" key="2">
    <source>
        <dbReference type="EMBL" id="SFZ83307.1"/>
    </source>
</evidence>
<dbReference type="STRING" id="665118.SAMN02983003_1572"/>
<dbReference type="SUPFAM" id="SSF55961">
    <property type="entry name" value="Bet v1-like"/>
    <property type="match status" value="1"/>
</dbReference>
<dbReference type="EMBL" id="FPKU01000001">
    <property type="protein sequence ID" value="SFZ83307.1"/>
    <property type="molecule type" value="Genomic_DNA"/>
</dbReference>
<keyword evidence="1" id="KW-0472">Membrane</keyword>
<dbReference type="Pfam" id="PF06240">
    <property type="entry name" value="COXG"/>
    <property type="match status" value="1"/>
</dbReference>
<proteinExistence type="predicted"/>
<evidence type="ECO:0000313" key="3">
    <source>
        <dbReference type="Proteomes" id="UP000183447"/>
    </source>
</evidence>
<dbReference type="Proteomes" id="UP000183447">
    <property type="component" value="Unassembled WGS sequence"/>
</dbReference>
<reference evidence="2 3" key="1">
    <citation type="submission" date="2016-11" db="EMBL/GenBank/DDBJ databases">
        <authorList>
            <person name="Jaros S."/>
            <person name="Januszkiewicz K."/>
            <person name="Wedrychowicz H."/>
        </authorList>
    </citation>
    <scope>NUCLEOTIDE SEQUENCE [LARGE SCALE GENOMIC DNA]</scope>
    <source>
        <strain evidence="2 3">ATCC 23634</strain>
    </source>
</reference>
<name>A0A1K2HWG7_9HYPH</name>
<dbReference type="PANTHER" id="PTHR38588">
    <property type="entry name" value="BLL0334 PROTEIN"/>
    <property type="match status" value="1"/>
</dbReference>
<evidence type="ECO:0008006" key="4">
    <source>
        <dbReference type="Google" id="ProtNLM"/>
    </source>
</evidence>
<dbReference type="CDD" id="cd05018">
    <property type="entry name" value="CoxG"/>
    <property type="match status" value="1"/>
</dbReference>
<sequence length="217" mass="21676">MELKGAYQIPAPRERVWALLNDPDVLGACIPGCEGLTGSIEDGFAAKVTTKIGPVKATFTGAVTLSNINAPESYRISGEGKGGVAGFARGGADVHLAEQDGGTLLTYDVQAQVGGKLAQLGSRLIDATAKKLADEFFSCFAAKAALPADAPQASAGAPLAEALTAAPAAAAPIAASQPMAGSIPAAAPARRSIGDRLMPGLILLGLAATTILVIAVS</sequence>
<feature type="transmembrane region" description="Helical" evidence="1">
    <location>
        <begin position="197"/>
        <end position="216"/>
    </location>
</feature>
<keyword evidence="1" id="KW-1133">Transmembrane helix</keyword>
<dbReference type="Gene3D" id="3.30.530.20">
    <property type="match status" value="1"/>
</dbReference>